<dbReference type="AlphaFoldDB" id="A0A2J6Q501"/>
<accession>A0A2J6Q501</accession>
<protein>
    <submittedName>
        <fullName evidence="2">Uncharacterized protein</fullName>
    </submittedName>
</protein>
<organism evidence="2 3">
    <name type="scientific">Hyaloscypha hepaticicola</name>
    <dbReference type="NCBI Taxonomy" id="2082293"/>
    <lineage>
        <taxon>Eukaryota</taxon>
        <taxon>Fungi</taxon>
        <taxon>Dikarya</taxon>
        <taxon>Ascomycota</taxon>
        <taxon>Pezizomycotina</taxon>
        <taxon>Leotiomycetes</taxon>
        <taxon>Helotiales</taxon>
        <taxon>Hyaloscyphaceae</taxon>
        <taxon>Hyaloscypha</taxon>
    </lineage>
</organism>
<gene>
    <name evidence="2" type="ORF">NA56DRAFT_703540</name>
</gene>
<reference evidence="2 3" key="1">
    <citation type="submission" date="2016-05" db="EMBL/GenBank/DDBJ databases">
        <title>A degradative enzymes factory behind the ericoid mycorrhizal symbiosis.</title>
        <authorList>
            <consortium name="DOE Joint Genome Institute"/>
            <person name="Martino E."/>
            <person name="Morin E."/>
            <person name="Grelet G."/>
            <person name="Kuo A."/>
            <person name="Kohler A."/>
            <person name="Daghino S."/>
            <person name="Barry K."/>
            <person name="Choi C."/>
            <person name="Cichocki N."/>
            <person name="Clum A."/>
            <person name="Copeland A."/>
            <person name="Hainaut M."/>
            <person name="Haridas S."/>
            <person name="Labutti K."/>
            <person name="Lindquist E."/>
            <person name="Lipzen A."/>
            <person name="Khouja H.-R."/>
            <person name="Murat C."/>
            <person name="Ohm R."/>
            <person name="Olson A."/>
            <person name="Spatafora J."/>
            <person name="Veneault-Fourrey C."/>
            <person name="Henrissat B."/>
            <person name="Grigoriev I."/>
            <person name="Martin F."/>
            <person name="Perotto S."/>
        </authorList>
    </citation>
    <scope>NUCLEOTIDE SEQUENCE [LARGE SCALE GENOMIC DNA]</scope>
    <source>
        <strain evidence="2 3">UAMH 7357</strain>
    </source>
</reference>
<keyword evidence="3" id="KW-1185">Reference proteome</keyword>
<dbReference type="OrthoDB" id="3563491at2759"/>
<feature type="region of interest" description="Disordered" evidence="1">
    <location>
        <begin position="320"/>
        <end position="366"/>
    </location>
</feature>
<evidence type="ECO:0000256" key="1">
    <source>
        <dbReference type="SAM" id="MobiDB-lite"/>
    </source>
</evidence>
<dbReference type="EMBL" id="KZ613481">
    <property type="protein sequence ID" value="PMD21360.1"/>
    <property type="molecule type" value="Genomic_DNA"/>
</dbReference>
<proteinExistence type="predicted"/>
<dbReference type="STRING" id="1745343.A0A2J6Q501"/>
<evidence type="ECO:0000313" key="2">
    <source>
        <dbReference type="EMBL" id="PMD21360.1"/>
    </source>
</evidence>
<dbReference type="Proteomes" id="UP000235672">
    <property type="component" value="Unassembled WGS sequence"/>
</dbReference>
<evidence type="ECO:0000313" key="3">
    <source>
        <dbReference type="Proteomes" id="UP000235672"/>
    </source>
</evidence>
<sequence>MRNHPDEIQRQRIVGYDSSSTAAVRADLIDVIHGTLSRESESPATLMTFEFRFISTSLSRRIQSATIRLQFADAHSRSELDPEVFRIAPDGSIAVGPATTQVILERPSGFAGSVTVGAAGIGASWERETQYERTSSSLLIGNTMIVGRKSGRPNAVLWKLIEDKLRLDGVPSFLRTAVLLKRNCDDRFLGTIHIDIKTSGLSSDIRQTIRRAVGGIEDDDPVLFDPRVPRISGPLSETVDQSELSSYVLDRFASVVAPSFEDTERLAKSEKRDMANLTARLDATALGIPVESSSGETVILEQEVRLEGKHEPIELSGRKVPFWTAKPQPTANTNSKPKSHPRTEPQSKRKLQSTMEPERKPSVQYVSGKEQETFLVELWRTGWTGLPSLIPEAGQIESNKISEKHHLSHRRPMATFLKTLPDIFGDVPSDLCPGQPTGDLLKKYFPWCNDKQLEEVKNETPNVDDHECCALIVRREKTESIKVKTLRQPMNIFPQDVLSEVMDFLHIPNEYQNIRGNDTGTCEALVTPGQIHLDESFQGKEFQSST</sequence>
<name>A0A2J6Q501_9HELO</name>
<feature type="compositionally biased region" description="Polar residues" evidence="1">
    <location>
        <begin position="327"/>
        <end position="336"/>
    </location>
</feature>